<dbReference type="AlphaFoldDB" id="W4GMI4"/>
<dbReference type="PANTHER" id="PTHR13179:SF8">
    <property type="entry name" value="GATOR COMPLEX PROTEIN DEPDC5"/>
    <property type="match status" value="1"/>
</dbReference>
<protein>
    <recommendedName>
        <fullName evidence="5">DEP domain-containing protein</fullName>
    </recommendedName>
</protein>
<dbReference type="RefSeq" id="XP_009829844.1">
    <property type="nucleotide sequence ID" value="XM_009831542.1"/>
</dbReference>
<name>W4GMI4_APHAT</name>
<evidence type="ECO:0008006" key="5">
    <source>
        <dbReference type="Google" id="ProtNLM"/>
    </source>
</evidence>
<dbReference type="EMBL" id="KI913125">
    <property type="protein sequence ID" value="ETV80897.1"/>
    <property type="molecule type" value="Genomic_DNA"/>
</dbReference>
<dbReference type="GO" id="GO:0005096">
    <property type="term" value="F:GTPase activator activity"/>
    <property type="evidence" value="ECO:0007669"/>
    <property type="project" value="InterPro"/>
</dbReference>
<dbReference type="PANTHER" id="PTHR13179">
    <property type="entry name" value="DEP DOMAIN CONTAINING PROTEIN 5"/>
    <property type="match status" value="1"/>
</dbReference>
<dbReference type="InterPro" id="IPR027244">
    <property type="entry name" value="IML1"/>
</dbReference>
<feature type="region of interest" description="Disordered" evidence="1">
    <location>
        <begin position="720"/>
        <end position="743"/>
    </location>
</feature>
<dbReference type="VEuPathDB" id="FungiDB:H257_06351"/>
<dbReference type="OrthoDB" id="39497at2759"/>
<evidence type="ECO:0000259" key="2">
    <source>
        <dbReference type="Pfam" id="PF12257"/>
    </source>
</evidence>
<evidence type="ECO:0000259" key="3">
    <source>
        <dbReference type="Pfam" id="PF23013"/>
    </source>
</evidence>
<dbReference type="InterPro" id="IPR055213">
    <property type="entry name" value="IML1_double_psi_beta_barrel"/>
</dbReference>
<dbReference type="GO" id="GO:1904262">
    <property type="term" value="P:negative regulation of TORC1 signaling"/>
    <property type="evidence" value="ECO:0007669"/>
    <property type="project" value="TreeGrafter"/>
</dbReference>
<dbReference type="Pfam" id="PF12257">
    <property type="entry name" value="IML1"/>
    <property type="match status" value="1"/>
</dbReference>
<feature type="region of interest" description="Disordered" evidence="1">
    <location>
        <begin position="617"/>
        <end position="642"/>
    </location>
</feature>
<gene>
    <name evidence="4" type="ORF">H257_06351</name>
</gene>
<organism evidence="4">
    <name type="scientific">Aphanomyces astaci</name>
    <name type="common">Crayfish plague agent</name>
    <dbReference type="NCBI Taxonomy" id="112090"/>
    <lineage>
        <taxon>Eukaryota</taxon>
        <taxon>Sar</taxon>
        <taxon>Stramenopiles</taxon>
        <taxon>Oomycota</taxon>
        <taxon>Saprolegniomycetes</taxon>
        <taxon>Saprolegniales</taxon>
        <taxon>Verrucalvaceae</taxon>
        <taxon>Aphanomyces</taxon>
    </lineage>
</organism>
<dbReference type="GO" id="GO:1990130">
    <property type="term" value="C:GATOR1 complex"/>
    <property type="evidence" value="ECO:0007669"/>
    <property type="project" value="TreeGrafter"/>
</dbReference>
<feature type="domain" description="IML1 N-terminal double psi beta-barrel" evidence="3">
    <location>
        <begin position="23"/>
        <end position="104"/>
    </location>
</feature>
<sequence length="1257" mass="142280">MPPKLLPRRPSAHRMSIKRQNAAYKLMFHGPEYGNGEELVVNPESFPDLKLHDIVEIVQPDRTHLRLIMQVRTLAPVRGKLQVSILKDLALQFQLDPFHEVTVQRIEPSDATVDFIELSFKDQFMSRADLWRYKVAMFGKCLFAGKVYETLGTRAQVEMLLAKDDNVLCGVMGTDTKLILRSRSSRIFWLVHMSPEMWDFADDGEMYFEKLIHRFVRSLVAKWQEASVGHSVTVLMFSRSFYDKTQFPCDYDPTSALFADEYAVGSDHLPSAAALGSPAIHVDSRSGRFYEDFYKVLIRDYTGPDWSLLVRLLQAEFASYAERHRWRLPTDSRPATYAVSTSSGGVQWLALPHGVPARASEGNVLEAINVTLNLLDKHYMDRDLNRAGQGIVMLTAGSAVFQVSKRLAQITKQRMMDTGVGMDMVSVSMPPLHPVPLFRWSHAAKTDAPTEFSVPHWISVSFLDFDCTCGAAKKSLMRCHCNVADDGSECRRGAFAPLPRCRMFDRALIPVPLVNILTNANPRLFSSLESSAHHPPPVALHRTADQPAHQDLQTYDDTVFIGPRPERWGADAGDDPWFSTPLKESKYMSFSEKHDDNQLGLHRKRVLSMQNLQRLHKFKPQPSPHPPNSNSFNDDTNHELRDGRSPLQAAVSMHQLHQSSPIVYNPSMVSSLESPSFVLKNRIDLTSPRSSRHPSSTETNFGSPITTAWNASMPYYHHHQYRSANKPPKPACDPFQSPADDGKLTSNRRRWSHIFPWTPECNAVAAGPNWKSLVNPAVLPLTTDFYPKDLHVNYTESFYSLMLLETTGKPITHQLLVEMICQRLSSDFQLVEHPPKGVVDDTGGSGGPSTALRVGNVPHRTTYHLSMGHRVHKLIYDHLQQTIDVKIFHKRVKSHDTLPFVYEYSLYDSLTQSFHKQLQTFHEFPCPEDNWNTTDNLLCGYVDSMHDGTKCRRIRFVVVPPPPPSSSSLPTPPLDTSESTRAQKLLEFLQSKVDGGDVLHVTVHADPLERPHCAATNTARQFVRVSCNTTARLEVDCRNEWLMLLVDAHWYPNATFHVDVRWLACSGTVVDDFVTTFKRKCKHAHLDLRRVPEFTQVHQLHIHPFLSSVLLPFVGPQYPIDRRGGDKQEDDGADVQVETIELHQQCLSWGFVLDGAHVADSGGIGHGLMPKQQLSPGAQRHGSGQRRPPPETWKARGYVQYMHRHAPVFIRVLHHGIVWIPSYAYDNQATADLVRPLYDTLCRWIQQGGRAQTMLDC</sequence>
<dbReference type="InterPro" id="IPR048255">
    <property type="entry name" value="IML1_N"/>
</dbReference>
<reference evidence="4" key="1">
    <citation type="submission" date="2013-12" db="EMBL/GenBank/DDBJ databases">
        <title>The Genome Sequence of Aphanomyces astaci APO3.</title>
        <authorList>
            <consortium name="The Broad Institute Genomics Platform"/>
            <person name="Russ C."/>
            <person name="Tyler B."/>
            <person name="van West P."/>
            <person name="Dieguez-Uribeondo J."/>
            <person name="Young S.K."/>
            <person name="Zeng Q."/>
            <person name="Gargeya S."/>
            <person name="Fitzgerald M."/>
            <person name="Abouelleil A."/>
            <person name="Alvarado L."/>
            <person name="Chapman S.B."/>
            <person name="Gainer-Dewar J."/>
            <person name="Goldberg J."/>
            <person name="Griggs A."/>
            <person name="Gujja S."/>
            <person name="Hansen M."/>
            <person name="Howarth C."/>
            <person name="Imamovic A."/>
            <person name="Ireland A."/>
            <person name="Larimer J."/>
            <person name="McCowan C."/>
            <person name="Murphy C."/>
            <person name="Pearson M."/>
            <person name="Poon T.W."/>
            <person name="Priest M."/>
            <person name="Roberts A."/>
            <person name="Saif S."/>
            <person name="Shea T."/>
            <person name="Sykes S."/>
            <person name="Wortman J."/>
            <person name="Nusbaum C."/>
            <person name="Birren B."/>
        </authorList>
    </citation>
    <scope>NUCLEOTIDE SEQUENCE [LARGE SCALE GENOMIC DNA]</scope>
    <source>
        <strain evidence="4">APO3</strain>
    </source>
</reference>
<evidence type="ECO:0000256" key="1">
    <source>
        <dbReference type="SAM" id="MobiDB-lite"/>
    </source>
</evidence>
<feature type="domain" description="Vacuolar membrane-associated protein Iml1 N-terminal" evidence="2">
    <location>
        <begin position="116"/>
        <end position="440"/>
    </location>
</feature>
<evidence type="ECO:0000313" key="4">
    <source>
        <dbReference type="EMBL" id="ETV80897.1"/>
    </source>
</evidence>
<dbReference type="Pfam" id="PF23013">
    <property type="entry name" value="IML1_N"/>
    <property type="match status" value="1"/>
</dbReference>
<dbReference type="GeneID" id="20808347"/>
<accession>W4GMI4</accession>
<feature type="region of interest" description="Disordered" evidence="1">
    <location>
        <begin position="1165"/>
        <end position="1192"/>
    </location>
</feature>
<dbReference type="STRING" id="112090.W4GMI4"/>
<dbReference type="GO" id="GO:0010508">
    <property type="term" value="P:positive regulation of autophagy"/>
    <property type="evidence" value="ECO:0007669"/>
    <property type="project" value="TreeGrafter"/>
</dbReference>
<proteinExistence type="predicted"/>